<dbReference type="SUPFAM" id="SSF52540">
    <property type="entry name" value="P-loop containing nucleoside triphosphate hydrolases"/>
    <property type="match status" value="1"/>
</dbReference>
<feature type="domain" description="YhaN AAA" evidence="3">
    <location>
        <begin position="9"/>
        <end position="211"/>
    </location>
</feature>
<dbReference type="InterPro" id="IPR038734">
    <property type="entry name" value="YhaN_AAA"/>
</dbReference>
<feature type="region of interest" description="Disordered" evidence="2">
    <location>
        <begin position="392"/>
        <end position="417"/>
    </location>
</feature>
<dbReference type="PANTHER" id="PTHR41259">
    <property type="entry name" value="DOUBLE-STRAND BREAK REPAIR RAD50 ATPASE, PUTATIVE-RELATED"/>
    <property type="match status" value="1"/>
</dbReference>
<evidence type="ECO:0000256" key="2">
    <source>
        <dbReference type="SAM" id="MobiDB-lite"/>
    </source>
</evidence>
<evidence type="ECO:0000313" key="4">
    <source>
        <dbReference type="EMBL" id="TLQ20571.1"/>
    </source>
</evidence>
<dbReference type="InterPro" id="IPR027417">
    <property type="entry name" value="P-loop_NTPase"/>
</dbReference>
<feature type="compositionally biased region" description="Polar residues" evidence="2">
    <location>
        <begin position="392"/>
        <end position="405"/>
    </location>
</feature>
<dbReference type="PANTHER" id="PTHR41259:SF1">
    <property type="entry name" value="DOUBLE-STRAND BREAK REPAIR RAD50 ATPASE, PUTATIVE-RELATED"/>
    <property type="match status" value="1"/>
</dbReference>
<comment type="caution">
    <text evidence="4">The sequence shown here is derived from an EMBL/GenBank/DDBJ whole genome shotgun (WGS) entry which is preliminary data.</text>
</comment>
<evidence type="ECO:0000313" key="5">
    <source>
        <dbReference type="Proteomes" id="UP000305100"/>
    </source>
</evidence>
<dbReference type="EMBL" id="VBSX01000004">
    <property type="protein sequence ID" value="TLQ20571.1"/>
    <property type="molecule type" value="Genomic_DNA"/>
</dbReference>
<dbReference type="Proteomes" id="UP000305100">
    <property type="component" value="Unassembled WGS sequence"/>
</dbReference>
<gene>
    <name evidence="4" type="ORF">FEZ41_02330</name>
</gene>
<organism evidence="4 5">
    <name type="scientific">Lentilactobacillus parafarraginis</name>
    <dbReference type="NCBI Taxonomy" id="390842"/>
    <lineage>
        <taxon>Bacteria</taxon>
        <taxon>Bacillati</taxon>
        <taxon>Bacillota</taxon>
        <taxon>Bacilli</taxon>
        <taxon>Lactobacillales</taxon>
        <taxon>Lactobacillaceae</taxon>
        <taxon>Lentilactobacillus</taxon>
    </lineage>
</organism>
<dbReference type="Gene3D" id="3.40.50.300">
    <property type="entry name" value="P-loop containing nucleotide triphosphate hydrolases"/>
    <property type="match status" value="2"/>
</dbReference>
<name>A0A5R9CXU1_9LACO</name>
<evidence type="ECO:0000259" key="3">
    <source>
        <dbReference type="Pfam" id="PF13514"/>
    </source>
</evidence>
<feature type="coiled-coil region" evidence="1">
    <location>
        <begin position="560"/>
        <end position="647"/>
    </location>
</feature>
<accession>A0A5R9CXU1</accession>
<proteinExistence type="predicted"/>
<keyword evidence="1" id="KW-0175">Coiled coil</keyword>
<feature type="coiled-coil region" evidence="1">
    <location>
        <begin position="188"/>
        <end position="242"/>
    </location>
</feature>
<sequence length="864" mass="98752">MGRRNWVIIQKINIYGYGKWLNTTFPLAPSLQVFYGPNEAGKSTLIDFIVGILFGFQNKRQAVHGQYIPKDHADLYGGEIWFENQGKHYRIVRTRGKNGGDVKFFDADLEMPLPASLYDRLISPLDRQTYQQLFYFNGEDQQAAYRLDATALQLRIQQVGLANADQWIALQQDFQKQAKELYAERGRKPELNRQLKQYREIQDQLQDAQTQYPKYQALKAKLADQSAALSKARAQLTHEQEQARTDQQKQAMIPLLERYRRLPDVDSDNLRAGFSDQDVLQYRDLNRQLAAQSQRATNQKRRLATAEQSLLKTPAQQFYEQNQARIDQLMTELSTIKQTMPQSTFVDQRITAVEKTIGTLEAELPRNAAGKFPQSLSTDDTSLVLRLTAQRQPAASFNDESSRTSANRRQRHQATTNRVSPTTFYSVAIGLLVLTIIGHRLPFSWLGYFLAAGIAAYGLIQASRPQAQSAPNQPTEPVRSAEAQQRLAEIASRYQLTGIPVEQWVAIQPQLQRLESLQADLAGLSEQKRTLFQNYQAYLEKWRFAADWLPLSNEDYQVNLGVIERNVSDWQNQVRRYQERNARLEDARQAVDAATEQMKATQVALDHFLAERRVSSGSEFDATVEKQQQLRQNLQVKSQLMDQLKSANIPISLDIEEFKVAADQHTKQQRVTQDAINQLTKQSAETQVSMTQLVNDRTYFDLKQRLANQEAKILETVHQYLALSLSGRWIQAVLDLGTRGRLPKAIRRAIDYFGILTDQRYHNIEFGDQVTVTRNDGVQFVINELSKGTLEQLYLALIFAIAVSFSDEYPMPIIIDDGFMSFDANRKQAAFTMMAKIAQQTQVIYLTAQQDYPQSANVIVLSRN</sequence>
<protein>
    <submittedName>
        <fullName evidence="4">DNA repair protein</fullName>
    </submittedName>
</protein>
<dbReference type="OrthoDB" id="9764467at2"/>
<feature type="coiled-coil region" evidence="1">
    <location>
        <begin position="282"/>
        <end position="339"/>
    </location>
</feature>
<evidence type="ECO:0000256" key="1">
    <source>
        <dbReference type="SAM" id="Coils"/>
    </source>
</evidence>
<reference evidence="4 5" key="1">
    <citation type="submission" date="2019-05" db="EMBL/GenBank/DDBJ databases">
        <title>The metagenome of a microbial culture collection derived from dairy environment covers the genomic content of the human microbiome.</title>
        <authorList>
            <person name="Roder T."/>
            <person name="Wuthrich D."/>
            <person name="Sattari Z."/>
            <person name="Von Ah U."/>
            <person name="Bar C."/>
            <person name="Ronchi F."/>
            <person name="Macpherson A.J."/>
            <person name="Ganal-Vonarburg S.C."/>
            <person name="Bruggmann R."/>
            <person name="Vergeres G."/>
        </authorList>
    </citation>
    <scope>NUCLEOTIDE SEQUENCE [LARGE SCALE GENOMIC DNA]</scope>
    <source>
        <strain evidence="4 5">FAM 1079</strain>
    </source>
</reference>
<dbReference type="Pfam" id="PF13514">
    <property type="entry name" value="AAA_27"/>
    <property type="match status" value="1"/>
</dbReference>
<dbReference type="AlphaFoldDB" id="A0A5R9CXU1"/>